<organism evidence="3 4">
    <name type="scientific">Actinia tenebrosa</name>
    <name type="common">Australian red waratah sea anemone</name>
    <dbReference type="NCBI Taxonomy" id="6105"/>
    <lineage>
        <taxon>Eukaryota</taxon>
        <taxon>Metazoa</taxon>
        <taxon>Cnidaria</taxon>
        <taxon>Anthozoa</taxon>
        <taxon>Hexacorallia</taxon>
        <taxon>Actiniaria</taxon>
        <taxon>Actiniidae</taxon>
        <taxon>Actinia</taxon>
    </lineage>
</organism>
<reference evidence="4" key="1">
    <citation type="submission" date="2025-08" db="UniProtKB">
        <authorList>
            <consortium name="RefSeq"/>
        </authorList>
    </citation>
    <scope>IDENTIFICATION</scope>
    <source>
        <tissue evidence="4">Tentacle</tissue>
    </source>
</reference>
<dbReference type="KEGG" id="aten:116304159"/>
<gene>
    <name evidence="4" type="primary">LOC116304159</name>
</gene>
<keyword evidence="2" id="KW-0472">Membrane</keyword>
<evidence type="ECO:0000256" key="1">
    <source>
        <dbReference type="SAM" id="MobiDB-lite"/>
    </source>
</evidence>
<evidence type="ECO:0000313" key="4">
    <source>
        <dbReference type="RefSeq" id="XP_031569691.1"/>
    </source>
</evidence>
<proteinExistence type="predicted"/>
<accession>A0A6P8IRC0</accession>
<feature type="region of interest" description="Disordered" evidence="1">
    <location>
        <begin position="95"/>
        <end position="128"/>
    </location>
</feature>
<evidence type="ECO:0000256" key="2">
    <source>
        <dbReference type="SAM" id="Phobius"/>
    </source>
</evidence>
<sequence>MSNTTLPTSVFSPISTSSITPTPTSLSMMSTGIASTVTEPTQNLTVVGTTTSPSSGMDLKHRLLFVLLGSLFGIILIVVIVLALMCKYGRKANQRTVTPISTDASDEPHENSPPRPVWSEKSKNKNKK</sequence>
<feature type="transmembrane region" description="Helical" evidence="2">
    <location>
        <begin position="63"/>
        <end position="85"/>
    </location>
</feature>
<keyword evidence="3" id="KW-1185">Reference proteome</keyword>
<dbReference type="AlphaFoldDB" id="A0A6P8IRC0"/>
<name>A0A6P8IRC0_ACTTE</name>
<dbReference type="OrthoDB" id="10459722at2759"/>
<feature type="compositionally biased region" description="Basic and acidic residues" evidence="1">
    <location>
        <begin position="106"/>
        <end position="128"/>
    </location>
</feature>
<keyword evidence="2" id="KW-1133">Transmembrane helix</keyword>
<dbReference type="InParanoid" id="A0A6P8IRC0"/>
<dbReference type="GeneID" id="116304159"/>
<protein>
    <submittedName>
        <fullName evidence="4">Uncharacterized protein LOC116304159</fullName>
    </submittedName>
</protein>
<dbReference type="RefSeq" id="XP_031569691.1">
    <property type="nucleotide sequence ID" value="XM_031713831.1"/>
</dbReference>
<keyword evidence="2" id="KW-0812">Transmembrane</keyword>
<dbReference type="Proteomes" id="UP000515163">
    <property type="component" value="Unplaced"/>
</dbReference>
<evidence type="ECO:0000313" key="3">
    <source>
        <dbReference type="Proteomes" id="UP000515163"/>
    </source>
</evidence>